<dbReference type="Pfam" id="PF13921">
    <property type="entry name" value="Myb_DNA-bind_6"/>
    <property type="match status" value="1"/>
</dbReference>
<gene>
    <name evidence="3" type="ORF">EDEG_02421</name>
</gene>
<reference evidence="3 4" key="1">
    <citation type="submission" date="2011-08" db="EMBL/GenBank/DDBJ databases">
        <authorList>
            <person name="Liu Z.J."/>
            <person name="Shi F.L."/>
            <person name="Lu J.Q."/>
            <person name="Li M."/>
            <person name="Wang Z.L."/>
        </authorList>
    </citation>
    <scope>NUCLEOTIDE SEQUENCE [LARGE SCALE GENOMIC DNA]</scope>
    <source>
        <strain evidence="3 4">USNM 41457</strain>
    </source>
</reference>
<dbReference type="EMBL" id="AFBI03000043">
    <property type="protein sequence ID" value="EJW03206.1"/>
    <property type="molecule type" value="Genomic_DNA"/>
</dbReference>
<protein>
    <recommendedName>
        <fullName evidence="5">Myb-like DNA-binding domain containing protein</fullName>
    </recommendedName>
</protein>
<evidence type="ECO:0000259" key="2">
    <source>
        <dbReference type="PROSITE" id="PS51294"/>
    </source>
</evidence>
<dbReference type="CDD" id="cd00167">
    <property type="entry name" value="SANT"/>
    <property type="match status" value="1"/>
</dbReference>
<dbReference type="AlphaFoldDB" id="J9D5Z6"/>
<dbReference type="VEuPathDB" id="MicrosporidiaDB:EDEG_02421"/>
<feature type="domain" description="HTH myb-type" evidence="2">
    <location>
        <begin position="113"/>
        <end position="168"/>
    </location>
</feature>
<feature type="domain" description="Myb-like" evidence="1">
    <location>
        <begin position="165"/>
        <end position="215"/>
    </location>
</feature>
<evidence type="ECO:0008006" key="5">
    <source>
        <dbReference type="Google" id="ProtNLM"/>
    </source>
</evidence>
<dbReference type="GO" id="GO:0000981">
    <property type="term" value="F:DNA-binding transcription factor activity, RNA polymerase II-specific"/>
    <property type="evidence" value="ECO:0007669"/>
    <property type="project" value="TreeGrafter"/>
</dbReference>
<dbReference type="SUPFAM" id="SSF46689">
    <property type="entry name" value="Homeodomain-like"/>
    <property type="match status" value="1"/>
</dbReference>
<dbReference type="PROSITE" id="PS51294">
    <property type="entry name" value="HTH_MYB"/>
    <property type="match status" value="2"/>
</dbReference>
<dbReference type="SMART" id="SM00717">
    <property type="entry name" value="SANT"/>
    <property type="match status" value="2"/>
</dbReference>
<evidence type="ECO:0000313" key="3">
    <source>
        <dbReference type="EMBL" id="EJW03206.1"/>
    </source>
</evidence>
<dbReference type="Gene3D" id="1.10.10.60">
    <property type="entry name" value="Homeodomain-like"/>
    <property type="match status" value="2"/>
</dbReference>
<accession>J9D5Z6</accession>
<dbReference type="GO" id="GO:0005634">
    <property type="term" value="C:nucleus"/>
    <property type="evidence" value="ECO:0007669"/>
    <property type="project" value="TreeGrafter"/>
</dbReference>
<evidence type="ECO:0000313" key="4">
    <source>
        <dbReference type="Proteomes" id="UP000003163"/>
    </source>
</evidence>
<dbReference type="InterPro" id="IPR017930">
    <property type="entry name" value="Myb_dom"/>
</dbReference>
<organism evidence="3 4">
    <name type="scientific">Edhazardia aedis (strain USNM 41457)</name>
    <name type="common">Microsporidian parasite</name>
    <dbReference type="NCBI Taxonomy" id="1003232"/>
    <lineage>
        <taxon>Eukaryota</taxon>
        <taxon>Fungi</taxon>
        <taxon>Fungi incertae sedis</taxon>
        <taxon>Microsporidia</taxon>
        <taxon>Edhazardia</taxon>
    </lineage>
</organism>
<feature type="domain" description="Myb-like" evidence="1">
    <location>
        <begin position="113"/>
        <end position="164"/>
    </location>
</feature>
<dbReference type="GO" id="GO:0000978">
    <property type="term" value="F:RNA polymerase II cis-regulatory region sequence-specific DNA binding"/>
    <property type="evidence" value="ECO:0007669"/>
    <property type="project" value="TreeGrafter"/>
</dbReference>
<keyword evidence="4" id="KW-1185">Reference proteome</keyword>
<comment type="caution">
    <text evidence="3">The sequence shown here is derived from an EMBL/GenBank/DDBJ whole genome shotgun (WGS) entry which is preliminary data.</text>
</comment>
<dbReference type="InterPro" id="IPR001005">
    <property type="entry name" value="SANT/Myb"/>
</dbReference>
<dbReference type="STRING" id="1003232.J9D5Z6"/>
<reference evidence="4" key="2">
    <citation type="submission" date="2015-07" db="EMBL/GenBank/DDBJ databases">
        <title>Contrasting host-pathogen interactions and genome evolution in two generalist and specialist microsporidian pathogens of mosquitoes.</title>
        <authorList>
            <consortium name="The Broad Institute Genomics Platform"/>
            <consortium name="The Broad Institute Genome Sequencing Center for Infectious Disease"/>
            <person name="Cuomo C.A."/>
            <person name="Sanscrainte N.D."/>
            <person name="Goldberg J.M."/>
            <person name="Heiman D."/>
            <person name="Young S."/>
            <person name="Zeng Q."/>
            <person name="Becnel J.J."/>
            <person name="Birren B.W."/>
        </authorList>
    </citation>
    <scope>NUCLEOTIDE SEQUENCE [LARGE SCALE GENOMIC DNA]</scope>
    <source>
        <strain evidence="4">USNM 41457</strain>
    </source>
</reference>
<dbReference type="InterPro" id="IPR009057">
    <property type="entry name" value="Homeodomain-like_sf"/>
</dbReference>
<feature type="domain" description="HTH myb-type" evidence="2">
    <location>
        <begin position="169"/>
        <end position="219"/>
    </location>
</feature>
<proteinExistence type="predicted"/>
<dbReference type="InterPro" id="IPR050560">
    <property type="entry name" value="MYB_TF"/>
</dbReference>
<dbReference type="HOGENOM" id="CLU_1107113_0_0_1"/>
<name>J9D5Z6_EDHAE</name>
<dbReference type="InParanoid" id="J9D5Z6"/>
<dbReference type="OrthoDB" id="2143914at2759"/>
<dbReference type="OMA" id="NKQPWTY"/>
<sequence>MTFLTHNILKMEEQNRIKNNYKSYKEHESSESHLKLPEKELLNIRNEENSDSEVFLSSLIKPSKFNKKNQKPNHDESTNEEKYSFLKIDNDEMNEVFKENIQTNTQKTFTSNLQQRKRRFWDETEDNLLRMLVKKFGDNSWRKVSNFMSRRNPKQCSERWFNHLAPDINRTEFTVEEDLMIYYFYFTNGGKWKDLEKQLPHRTTLSLKNRFNSSIKKRLCKEYCCSPDEIEAAAGLCKLWYSLGKFENDAQ</sequence>
<dbReference type="Proteomes" id="UP000003163">
    <property type="component" value="Unassembled WGS sequence"/>
</dbReference>
<dbReference type="PANTHER" id="PTHR45614">
    <property type="entry name" value="MYB PROTEIN-RELATED"/>
    <property type="match status" value="1"/>
</dbReference>
<dbReference type="PROSITE" id="PS50090">
    <property type="entry name" value="MYB_LIKE"/>
    <property type="match status" value="2"/>
</dbReference>
<evidence type="ECO:0000259" key="1">
    <source>
        <dbReference type="PROSITE" id="PS50090"/>
    </source>
</evidence>